<protein>
    <recommendedName>
        <fullName evidence="1">WSC domain-containing protein</fullName>
    </recommendedName>
</protein>
<name>A0A7S1FUQ9_9STRA</name>
<proteinExistence type="predicted"/>
<dbReference type="AlphaFoldDB" id="A0A7S1FUQ9"/>
<feature type="domain" description="WSC" evidence="1">
    <location>
        <begin position="202"/>
        <end position="266"/>
    </location>
</feature>
<accession>A0A7S1FUQ9</accession>
<organism evidence="2">
    <name type="scientific">Corethron hystrix</name>
    <dbReference type="NCBI Taxonomy" id="216773"/>
    <lineage>
        <taxon>Eukaryota</taxon>
        <taxon>Sar</taxon>
        <taxon>Stramenopiles</taxon>
        <taxon>Ochrophyta</taxon>
        <taxon>Bacillariophyta</taxon>
        <taxon>Coscinodiscophyceae</taxon>
        <taxon>Corethrophycidae</taxon>
        <taxon>Corethrales</taxon>
        <taxon>Corethraceae</taxon>
        <taxon>Corethron</taxon>
    </lineage>
</organism>
<dbReference type="InterPro" id="IPR002889">
    <property type="entry name" value="WSC_carb-bd"/>
</dbReference>
<evidence type="ECO:0000259" key="1">
    <source>
        <dbReference type="Pfam" id="PF01822"/>
    </source>
</evidence>
<dbReference type="EMBL" id="HBFR01023274">
    <property type="protein sequence ID" value="CAD8889489.1"/>
    <property type="molecule type" value="Transcribed_RNA"/>
</dbReference>
<evidence type="ECO:0000313" key="2">
    <source>
        <dbReference type="EMBL" id="CAD8889489.1"/>
    </source>
</evidence>
<reference evidence="2" key="1">
    <citation type="submission" date="2021-01" db="EMBL/GenBank/DDBJ databases">
        <authorList>
            <person name="Corre E."/>
            <person name="Pelletier E."/>
            <person name="Niang G."/>
            <person name="Scheremetjew M."/>
            <person name="Finn R."/>
            <person name="Kale V."/>
            <person name="Holt S."/>
            <person name="Cochrane G."/>
            <person name="Meng A."/>
            <person name="Brown T."/>
            <person name="Cohen L."/>
        </authorList>
    </citation>
    <scope>NUCLEOTIDE SEQUENCE</scope>
    <source>
        <strain evidence="2">308</strain>
    </source>
</reference>
<dbReference type="Pfam" id="PF01822">
    <property type="entry name" value="WSC"/>
    <property type="match status" value="1"/>
</dbReference>
<sequence length="280" mass="31319">MCCWVAECKGQYDPIDNSDVCVVDMERSPRSNHVAGGFTIYDGGKLSDKVYCNGFAWSNDPDHFTNRFKGNTLFYTSMYKHFYEDGYVKNVPGAPMCGCAEQMPIVTHSDCTSTIEGYTFAFDENTLTVSLNLTFEPCENGIDLASYYGSLVDTNQVTVEEKDKLDEIIVGKNNCKKAVDKFLVNKFLVRGDPFILDEKAEYVGCFKDKGQRALPTLKGRGKSLTECAMLCDGYSYFGRQYSGECWCGGETYNKYGEEPSGCDCDGGNVGSWRNCVYKYI</sequence>
<gene>
    <name evidence="2" type="ORF">CHYS00102_LOCUS16694</name>
</gene>